<evidence type="ECO:0000256" key="1">
    <source>
        <dbReference type="SAM" id="MobiDB-lite"/>
    </source>
</evidence>
<sequence length="197" mass="21424">MKRHTPVEGDLRFSEPGCRPAALIRVIPSGLAIMSYDRTAEGEYNHSDHTDSLAGNPESRKTSGGAETGKRKEDTVSTTPMNEIPMGTEYRLLIPTLPRAEENCGFHGNGRVRYLLCTNTFEWVVFLPFTIAPVNLIPFSSELTIAAQGACQQGIPTWCSQLDTSLSPPSGHSFPHEDTGQSFIPAVMGLTSPSCLE</sequence>
<dbReference type="AlphaFoldDB" id="A0AAE0ZS01"/>
<protein>
    <submittedName>
        <fullName evidence="2">Uncharacterized protein</fullName>
    </submittedName>
</protein>
<comment type="caution">
    <text evidence="2">The sequence shown here is derived from an EMBL/GenBank/DDBJ whole genome shotgun (WGS) entry which is preliminary data.</text>
</comment>
<name>A0AAE0ZS01_9GAST</name>
<dbReference type="EMBL" id="JAWDGP010003531">
    <property type="protein sequence ID" value="KAK3773532.1"/>
    <property type="molecule type" value="Genomic_DNA"/>
</dbReference>
<evidence type="ECO:0000313" key="2">
    <source>
        <dbReference type="EMBL" id="KAK3773532.1"/>
    </source>
</evidence>
<accession>A0AAE0ZS01</accession>
<keyword evidence="3" id="KW-1185">Reference proteome</keyword>
<feature type="region of interest" description="Disordered" evidence="1">
    <location>
        <begin position="44"/>
        <end position="82"/>
    </location>
</feature>
<evidence type="ECO:0000313" key="3">
    <source>
        <dbReference type="Proteomes" id="UP001283361"/>
    </source>
</evidence>
<dbReference type="Proteomes" id="UP001283361">
    <property type="component" value="Unassembled WGS sequence"/>
</dbReference>
<reference evidence="2" key="1">
    <citation type="journal article" date="2023" name="G3 (Bethesda)">
        <title>A reference genome for the long-term kleptoplast-retaining sea slug Elysia crispata morphotype clarki.</title>
        <authorList>
            <person name="Eastman K.E."/>
            <person name="Pendleton A.L."/>
            <person name="Shaikh M.A."/>
            <person name="Suttiyut T."/>
            <person name="Ogas R."/>
            <person name="Tomko P."/>
            <person name="Gavelis G."/>
            <person name="Widhalm J.R."/>
            <person name="Wisecaver J.H."/>
        </authorList>
    </citation>
    <scope>NUCLEOTIDE SEQUENCE</scope>
    <source>
        <strain evidence="2">ECLA1</strain>
    </source>
</reference>
<proteinExistence type="predicted"/>
<organism evidence="2 3">
    <name type="scientific">Elysia crispata</name>
    <name type="common">lettuce slug</name>
    <dbReference type="NCBI Taxonomy" id="231223"/>
    <lineage>
        <taxon>Eukaryota</taxon>
        <taxon>Metazoa</taxon>
        <taxon>Spiralia</taxon>
        <taxon>Lophotrochozoa</taxon>
        <taxon>Mollusca</taxon>
        <taxon>Gastropoda</taxon>
        <taxon>Heterobranchia</taxon>
        <taxon>Euthyneura</taxon>
        <taxon>Panpulmonata</taxon>
        <taxon>Sacoglossa</taxon>
        <taxon>Placobranchoidea</taxon>
        <taxon>Plakobranchidae</taxon>
        <taxon>Elysia</taxon>
    </lineage>
</organism>
<gene>
    <name evidence="2" type="ORF">RRG08_022244</name>
</gene>